<comment type="caution">
    <text evidence="3">The sequence shown here is derived from an EMBL/GenBank/DDBJ whole genome shotgun (WGS) entry which is preliminary data.</text>
</comment>
<name>A0A2S6IIE4_9FLAO</name>
<dbReference type="PANTHER" id="PTHR43135:SF3">
    <property type="entry name" value="ALPHA-D-RIBOSE 1-METHYLPHOSPHONATE 5-TRIPHOSPHATE DIPHOSPHATASE"/>
    <property type="match status" value="1"/>
</dbReference>
<dbReference type="GO" id="GO:0016810">
    <property type="term" value="F:hydrolase activity, acting on carbon-nitrogen (but not peptide) bonds"/>
    <property type="evidence" value="ECO:0007669"/>
    <property type="project" value="InterPro"/>
</dbReference>
<proteinExistence type="predicted"/>
<keyword evidence="1" id="KW-0732">Signal</keyword>
<protein>
    <submittedName>
        <fullName evidence="3">Imidazolonepropionase-like amidohydrolase</fullName>
    </submittedName>
</protein>
<evidence type="ECO:0000259" key="2">
    <source>
        <dbReference type="Pfam" id="PF01979"/>
    </source>
</evidence>
<dbReference type="InterPro" id="IPR011059">
    <property type="entry name" value="Metal-dep_hydrolase_composite"/>
</dbReference>
<sequence length="446" mass="48982">MNAKLFTGNMKTMKNLFYTICALFAMTATAQQTPAPAQTGIYTIMNATAHIGNGEVIDNSIIVLENGTITAIADATVVKMDIKGERIDASGMHVYPGLIAMNATIGLVEIDAVNASSDVREMGTYNPHIRSIIAYNAESKVIESMRPNGVLIAQIVPRGGRISGKSSVVQLDAWNWEDASIRTDEGVHVNWPSSFRRTGTWYEPGPIEPSKDYEKQVTELTDFLNNAKAYNATTKPVGLNLKYAALQPAINGTENFYIHVDGEKAIRDVLKFIKANGIKKPVIVGGREGDKVATELVAMNIPVLAGRVHGLPSREDEDFDMPYKFPKLLADKGVMVGLENSGDMERHQTRNFPFYAGTVAGYGMDMEQALKMITLTPAQILGIDKEYGSLEQGKSATLFISKGNALDMRGNQITRAFIDGRDISLNSHQTELYERYMNKFGAEIKR</sequence>
<gene>
    <name evidence="3" type="ORF">LY01_02216</name>
</gene>
<dbReference type="PANTHER" id="PTHR43135">
    <property type="entry name" value="ALPHA-D-RIBOSE 1-METHYLPHOSPHONATE 5-TRIPHOSPHATE DIPHOSPHATASE"/>
    <property type="match status" value="1"/>
</dbReference>
<dbReference type="Gene3D" id="3.20.20.140">
    <property type="entry name" value="Metal-dependent hydrolases"/>
    <property type="match status" value="1"/>
</dbReference>
<organism evidence="3 4">
    <name type="scientific">Nonlabens xylanidelens</name>
    <dbReference type="NCBI Taxonomy" id="191564"/>
    <lineage>
        <taxon>Bacteria</taxon>
        <taxon>Pseudomonadati</taxon>
        <taxon>Bacteroidota</taxon>
        <taxon>Flavobacteriia</taxon>
        <taxon>Flavobacteriales</taxon>
        <taxon>Flavobacteriaceae</taxon>
        <taxon>Nonlabens</taxon>
    </lineage>
</organism>
<dbReference type="InterPro" id="IPR032466">
    <property type="entry name" value="Metal_Hydrolase"/>
</dbReference>
<keyword evidence="4" id="KW-1185">Reference proteome</keyword>
<dbReference type="SUPFAM" id="SSF51556">
    <property type="entry name" value="Metallo-dependent hydrolases"/>
    <property type="match status" value="1"/>
</dbReference>
<dbReference type="InterPro" id="IPR051781">
    <property type="entry name" value="Metallo-dep_Hydrolase"/>
</dbReference>
<dbReference type="SUPFAM" id="SSF51338">
    <property type="entry name" value="Composite domain of metallo-dependent hydrolases"/>
    <property type="match status" value="1"/>
</dbReference>
<feature type="signal peptide" evidence="1">
    <location>
        <begin position="1"/>
        <end position="30"/>
    </location>
</feature>
<evidence type="ECO:0000313" key="4">
    <source>
        <dbReference type="Proteomes" id="UP000239002"/>
    </source>
</evidence>
<feature type="domain" description="Amidohydrolase-related" evidence="2">
    <location>
        <begin position="355"/>
        <end position="420"/>
    </location>
</feature>
<feature type="chain" id="PRO_5015530481" evidence="1">
    <location>
        <begin position="31"/>
        <end position="446"/>
    </location>
</feature>
<reference evidence="3 4" key="1">
    <citation type="submission" date="2018-02" db="EMBL/GenBank/DDBJ databases">
        <title>Genomic Encyclopedia of Archaeal and Bacterial Type Strains, Phase II (KMG-II): from individual species to whole genera.</title>
        <authorList>
            <person name="Goeker M."/>
        </authorList>
    </citation>
    <scope>NUCLEOTIDE SEQUENCE [LARGE SCALE GENOMIC DNA]</scope>
    <source>
        <strain evidence="3 4">DSM 16809</strain>
    </source>
</reference>
<keyword evidence="3" id="KW-0378">Hydrolase</keyword>
<evidence type="ECO:0000256" key="1">
    <source>
        <dbReference type="SAM" id="SignalP"/>
    </source>
</evidence>
<dbReference type="OrthoDB" id="783596at2"/>
<evidence type="ECO:0000313" key="3">
    <source>
        <dbReference type="EMBL" id="PPK93994.1"/>
    </source>
</evidence>
<dbReference type="EMBL" id="PTJE01000005">
    <property type="protein sequence ID" value="PPK93994.1"/>
    <property type="molecule type" value="Genomic_DNA"/>
</dbReference>
<dbReference type="AlphaFoldDB" id="A0A2S6IIE4"/>
<dbReference type="Pfam" id="PF01979">
    <property type="entry name" value="Amidohydro_1"/>
    <property type="match status" value="1"/>
</dbReference>
<dbReference type="Proteomes" id="UP000239002">
    <property type="component" value="Unassembled WGS sequence"/>
</dbReference>
<dbReference type="InterPro" id="IPR006680">
    <property type="entry name" value="Amidohydro-rel"/>
</dbReference>
<accession>A0A2S6IIE4</accession>